<feature type="region of interest" description="Disordered" evidence="2">
    <location>
        <begin position="438"/>
        <end position="468"/>
    </location>
</feature>
<feature type="compositionally biased region" description="Acidic residues" evidence="2">
    <location>
        <begin position="442"/>
        <end position="459"/>
    </location>
</feature>
<dbReference type="InterPro" id="IPR043424">
    <property type="entry name" value="BLT-like"/>
</dbReference>
<dbReference type="AlphaFoldDB" id="A0A6V7NNV2"/>
<gene>
    <name evidence="3" type="ORF">CB5_LOCUS3429</name>
</gene>
<protein>
    <submittedName>
        <fullName evidence="3">Uncharacterized protein</fullName>
    </submittedName>
</protein>
<evidence type="ECO:0000256" key="1">
    <source>
        <dbReference type="SAM" id="Coils"/>
    </source>
</evidence>
<dbReference type="PANTHER" id="PTHR31071">
    <property type="entry name" value="GB|AAF24581.1"/>
    <property type="match status" value="1"/>
</dbReference>
<keyword evidence="1" id="KW-0175">Coiled coil</keyword>
<accession>A0A6V7NNV2</accession>
<sequence length="499" mass="56847">MLRHNVGTNGSVNGPREIRKRVSCSSSTSSSSSTYASLKKNHSIKRVIVVRKKGRSTAPVPISSGSNCSESFKNQESYNCAKGVRASISARKLATLLWQMNKFPSDKMVGDLEEGVLKEARRRGSSARSSVSHCAISEVKNQSRARNHKRMIPLVYQKPGFNEKDRRSLNLHSNMSMLEIHSCSQNLPSSISSKRRMRCLTNLNNGITASKELLKVLVRIWGSGEKPSSTVPLVSALRAELDGALVNIEELIEEELSDNTTAKEGWKNKDRERFKAAFRLVVRELETEKAMRKRTERLNNELAAELAEIKASLVKTSGELEREKRSREVIKEIWNETVRGAAEDKANMEEMRMEYKRVKEEMEKEREMLQIADEWREERVQMKLSEAKLQMEEKNAAVDQLRNELDTFLQDKRREKEIENTNKLIENKNQLFQLGVVASGSEEGEEKDEEDEDEFESEDSDLHSIELNMDSKNNSYTWSYAAAAHENKGKSVVIEDKIE</sequence>
<organism evidence="3">
    <name type="scientific">Ananas comosus var. bracteatus</name>
    <name type="common">red pineapple</name>
    <dbReference type="NCBI Taxonomy" id="296719"/>
    <lineage>
        <taxon>Eukaryota</taxon>
        <taxon>Viridiplantae</taxon>
        <taxon>Streptophyta</taxon>
        <taxon>Embryophyta</taxon>
        <taxon>Tracheophyta</taxon>
        <taxon>Spermatophyta</taxon>
        <taxon>Magnoliopsida</taxon>
        <taxon>Liliopsida</taxon>
        <taxon>Poales</taxon>
        <taxon>Bromeliaceae</taxon>
        <taxon>Bromelioideae</taxon>
        <taxon>Ananas</taxon>
    </lineage>
</organism>
<feature type="compositionally biased region" description="Polar residues" evidence="2">
    <location>
        <begin position="1"/>
        <end position="12"/>
    </location>
</feature>
<evidence type="ECO:0000256" key="2">
    <source>
        <dbReference type="SAM" id="MobiDB-lite"/>
    </source>
</evidence>
<feature type="compositionally biased region" description="Low complexity" evidence="2">
    <location>
        <begin position="23"/>
        <end position="34"/>
    </location>
</feature>
<name>A0A6V7NNV2_ANACO</name>
<proteinExistence type="predicted"/>
<feature type="region of interest" description="Disordered" evidence="2">
    <location>
        <begin position="1"/>
        <end position="38"/>
    </location>
</feature>
<dbReference type="PANTHER" id="PTHR31071:SF7">
    <property type="entry name" value="OS04G0382800 PROTEIN"/>
    <property type="match status" value="1"/>
</dbReference>
<evidence type="ECO:0000313" key="3">
    <source>
        <dbReference type="EMBL" id="CAD1820218.1"/>
    </source>
</evidence>
<dbReference type="EMBL" id="LR862140">
    <property type="protein sequence ID" value="CAD1820218.1"/>
    <property type="molecule type" value="Genomic_DNA"/>
</dbReference>
<reference evidence="3" key="1">
    <citation type="submission" date="2020-07" db="EMBL/GenBank/DDBJ databases">
        <authorList>
            <person name="Lin J."/>
        </authorList>
    </citation>
    <scope>NUCLEOTIDE SEQUENCE</scope>
</reference>
<feature type="coiled-coil region" evidence="1">
    <location>
        <begin position="341"/>
        <end position="418"/>
    </location>
</feature>
<feature type="coiled-coil region" evidence="1">
    <location>
        <begin position="285"/>
        <end position="312"/>
    </location>
</feature>